<accession>A0A0D2LRT0</accession>
<dbReference type="AlphaFoldDB" id="A0A0D2LRT0"/>
<dbReference type="OrthoDB" id="3063372at2759"/>
<feature type="region of interest" description="Disordered" evidence="1">
    <location>
        <begin position="268"/>
        <end position="288"/>
    </location>
</feature>
<evidence type="ECO:0000256" key="1">
    <source>
        <dbReference type="SAM" id="MobiDB-lite"/>
    </source>
</evidence>
<reference evidence="3" key="1">
    <citation type="submission" date="2014-04" db="EMBL/GenBank/DDBJ databases">
        <title>Evolutionary Origins and Diversification of the Mycorrhizal Mutualists.</title>
        <authorList>
            <consortium name="DOE Joint Genome Institute"/>
            <consortium name="Mycorrhizal Genomics Consortium"/>
            <person name="Kohler A."/>
            <person name="Kuo A."/>
            <person name="Nagy L.G."/>
            <person name="Floudas D."/>
            <person name="Copeland A."/>
            <person name="Barry K.W."/>
            <person name="Cichocki N."/>
            <person name="Veneault-Fourrey C."/>
            <person name="LaButti K."/>
            <person name="Lindquist E.A."/>
            <person name="Lipzen A."/>
            <person name="Lundell T."/>
            <person name="Morin E."/>
            <person name="Murat C."/>
            <person name="Riley R."/>
            <person name="Ohm R."/>
            <person name="Sun H."/>
            <person name="Tunlid A."/>
            <person name="Henrissat B."/>
            <person name="Grigoriev I.V."/>
            <person name="Hibbett D.S."/>
            <person name="Martin F."/>
        </authorList>
    </citation>
    <scope>NUCLEOTIDE SEQUENCE [LARGE SCALE GENOMIC DNA]</scope>
    <source>
        <strain evidence="3">FD-334 SS-4</strain>
    </source>
</reference>
<feature type="compositionally biased region" description="Basic and acidic residues" evidence="1">
    <location>
        <begin position="69"/>
        <end position="80"/>
    </location>
</feature>
<evidence type="ECO:0000313" key="3">
    <source>
        <dbReference type="Proteomes" id="UP000054270"/>
    </source>
</evidence>
<feature type="region of interest" description="Disordered" evidence="1">
    <location>
        <begin position="31"/>
        <end position="80"/>
    </location>
</feature>
<gene>
    <name evidence="2" type="ORF">HYPSUDRAFT_209441</name>
</gene>
<protein>
    <submittedName>
        <fullName evidence="2">Uncharacterized protein</fullName>
    </submittedName>
</protein>
<organism evidence="2 3">
    <name type="scientific">Hypholoma sublateritium (strain FD-334 SS-4)</name>
    <dbReference type="NCBI Taxonomy" id="945553"/>
    <lineage>
        <taxon>Eukaryota</taxon>
        <taxon>Fungi</taxon>
        <taxon>Dikarya</taxon>
        <taxon>Basidiomycota</taxon>
        <taxon>Agaricomycotina</taxon>
        <taxon>Agaricomycetes</taxon>
        <taxon>Agaricomycetidae</taxon>
        <taxon>Agaricales</taxon>
        <taxon>Agaricineae</taxon>
        <taxon>Strophariaceae</taxon>
        <taxon>Hypholoma</taxon>
    </lineage>
</organism>
<dbReference type="EMBL" id="KN817732">
    <property type="protein sequence ID" value="KJA13538.1"/>
    <property type="molecule type" value="Genomic_DNA"/>
</dbReference>
<evidence type="ECO:0000313" key="2">
    <source>
        <dbReference type="EMBL" id="KJA13538.1"/>
    </source>
</evidence>
<dbReference type="Proteomes" id="UP000054270">
    <property type="component" value="Unassembled WGS sequence"/>
</dbReference>
<feature type="compositionally biased region" description="Polar residues" evidence="1">
    <location>
        <begin position="278"/>
        <end position="288"/>
    </location>
</feature>
<keyword evidence="3" id="KW-1185">Reference proteome</keyword>
<sequence>MEAVLAILSRCIVSSRNAMVFQTLPARPPLPAHARMESNPPASCSDPPPKLLPSAPSIPRNHARRKRKREDDADRCESETRDKVLDKFVRDASTTIPGAYSAKNEIKDHAQAEYPRDELLQQRGFNLIEWDGLTYFPIVDSEGRIIAVLVDQLRDKRYRQSALAVFNLPADEFASFGDDDVSHRRGNFPALNVGVAQFTSTTTGTRKWRSVCSQTPTSNVSQRLQALPRAMKEVDLKAQDPGVNAEMCQVRGDRWEMGIGFMILKSEDSEEKVPAETAPNSFTQPHRI</sequence>
<proteinExistence type="predicted"/>
<name>A0A0D2LRT0_HYPSF</name>